<sequence>MIAQLYRNSPASSESSLNTELDFLYQRESQLRMNLPKDDTGLRGISGRFRDLVYAPVAAKVLPVLMNFCLFGIPLEFMNLLFALFAYCCCYCSVFWRVNKSFSFLFSIHLMIHSVTLIWTYLGFSILYRTQEINYAIAQPDRFGKKYKEAKLFCFLGQYLSFSKHLFIFRPKAIAAMFVITVILMSVAPVAMYTYGYNKFIVNLFNVQYRNSLRFSSDINSHSGDYMDSRTKNAHEIRSLRLCCEGYAPHIIAILLLILIVTAKAPSIYALMVLYQHDNKSLFASCIIIDITYLFSWITFWLILTLKREWKYKVIYDVGEVISLQNAHKLFASTSALSAKDMTAVSKNVLIVMHGDQIYITDDHNTKQSILRHIQKNTSDCVNDDVYWLGANTHSPVRKNFISESAKGTPEMKRLLGGASSIRRSSNEENSTISAATYHTIARTDKFQKQQQLLQQKNDITSKRSLNFLPPEDINTIATFGTLQRIPRTEVSLLIGQQQQVATKQVAPKPSEYGIVSNVAETYATVHKPAQREPISTFTDDLKVASSTIGGEPGNSSSYSNFPNSYTSYGRISQKASLFNYGHSAKCPGLNVLLVNIIETIMSVDVWIILFYIQRYRPENSFTTTAETNGSTNKEFYNEVCTPKACREQHSSKRTSNLKLSSFNSCVTTPVGTSNQLNVSQTANNSTWTQQKSSATIQPLNLQWNENSTYTKTSSISTVSSQQEQSYTPSSTLTSQGSINNYSAQQLPIPGSPGLGLNSLYSNCGPSTKIGQRTNRAGSSIGAEDSASTDLYGTLTDRDGRGMVAVQQQQQQQRRVIAINNANSTGHDDSANYSLTSSNESAATATTVENRRNNDSSLPSIEYATSVV</sequence>
<evidence type="ECO:0000256" key="1">
    <source>
        <dbReference type="SAM" id="MobiDB-lite"/>
    </source>
</evidence>
<feature type="transmembrane region" description="Helical" evidence="2">
    <location>
        <begin position="281"/>
        <end position="304"/>
    </location>
</feature>
<dbReference type="InterPro" id="IPR053291">
    <property type="entry name" value="Ommatidial_diff-associated"/>
</dbReference>
<feature type="transmembrane region" description="Helical" evidence="2">
    <location>
        <begin position="174"/>
        <end position="195"/>
    </location>
</feature>
<evidence type="ECO:0000256" key="2">
    <source>
        <dbReference type="SAM" id="Phobius"/>
    </source>
</evidence>
<protein>
    <submittedName>
        <fullName evidence="4">Nucleoporin NDC1</fullName>
    </submittedName>
</protein>
<keyword evidence="2" id="KW-0472">Membrane</keyword>
<feature type="region of interest" description="Disordered" evidence="1">
    <location>
        <begin position="771"/>
        <end position="790"/>
    </location>
</feature>
<dbReference type="Proteomes" id="UP000046393">
    <property type="component" value="Unplaced"/>
</dbReference>
<evidence type="ECO:0000313" key="3">
    <source>
        <dbReference type="Proteomes" id="UP000046393"/>
    </source>
</evidence>
<name>A0A0N5AF93_9BILA</name>
<keyword evidence="2" id="KW-0812">Transmembrane</keyword>
<accession>A0A0N5AF93</accession>
<reference evidence="4" key="1">
    <citation type="submission" date="2017-02" db="UniProtKB">
        <authorList>
            <consortium name="WormBaseParasite"/>
        </authorList>
    </citation>
    <scope>IDENTIFICATION</scope>
</reference>
<evidence type="ECO:0000313" key="4">
    <source>
        <dbReference type="WBParaSite" id="SMUV_0000293501-mRNA-1"/>
    </source>
</evidence>
<keyword evidence="3" id="KW-1185">Reference proteome</keyword>
<feature type="transmembrane region" description="Helical" evidence="2">
    <location>
        <begin position="251"/>
        <end position="275"/>
    </location>
</feature>
<keyword evidence="2" id="KW-1133">Transmembrane helix</keyword>
<feature type="compositionally biased region" description="Low complexity" evidence="1">
    <location>
        <begin position="834"/>
        <end position="847"/>
    </location>
</feature>
<organism evidence="3 4">
    <name type="scientific">Syphacia muris</name>
    <dbReference type="NCBI Taxonomy" id="451379"/>
    <lineage>
        <taxon>Eukaryota</taxon>
        <taxon>Metazoa</taxon>
        <taxon>Ecdysozoa</taxon>
        <taxon>Nematoda</taxon>
        <taxon>Chromadorea</taxon>
        <taxon>Rhabditida</taxon>
        <taxon>Spirurina</taxon>
        <taxon>Oxyuridomorpha</taxon>
        <taxon>Oxyuroidea</taxon>
        <taxon>Oxyuridae</taxon>
        <taxon>Syphacia</taxon>
    </lineage>
</organism>
<dbReference type="PANTHER" id="PTHR21579">
    <property type="entry name" value="PROTEIN TINCAR"/>
    <property type="match status" value="1"/>
</dbReference>
<dbReference type="PANTHER" id="PTHR21579:SF20">
    <property type="entry name" value="PROTEIN TINCAR"/>
    <property type="match status" value="1"/>
</dbReference>
<feature type="region of interest" description="Disordered" evidence="1">
    <location>
        <begin position="715"/>
        <end position="734"/>
    </location>
</feature>
<dbReference type="AlphaFoldDB" id="A0A0N5AF93"/>
<feature type="region of interest" description="Disordered" evidence="1">
    <location>
        <begin position="823"/>
        <end position="868"/>
    </location>
</feature>
<dbReference type="WBParaSite" id="SMUV_0000293501-mRNA-1">
    <property type="protein sequence ID" value="SMUV_0000293501-mRNA-1"/>
    <property type="gene ID" value="SMUV_0000293501"/>
</dbReference>
<proteinExistence type="predicted"/>
<feature type="transmembrane region" description="Helical" evidence="2">
    <location>
        <begin position="104"/>
        <end position="128"/>
    </location>
</feature>